<evidence type="ECO:0000259" key="8">
    <source>
        <dbReference type="SMART" id="SM01281"/>
    </source>
</evidence>
<evidence type="ECO:0000256" key="5">
    <source>
        <dbReference type="ARBA" id="ARBA00023163"/>
    </source>
</evidence>
<name>B6JXL4_SCHJY</name>
<dbReference type="GO" id="GO:0016592">
    <property type="term" value="C:mediator complex"/>
    <property type="evidence" value="ECO:0007669"/>
    <property type="project" value="InterPro"/>
</dbReference>
<reference evidence="9 11" key="1">
    <citation type="journal article" date="2011" name="Science">
        <title>Comparative functional genomics of the fission yeasts.</title>
        <authorList>
            <person name="Rhind N."/>
            <person name="Chen Z."/>
            <person name="Yassour M."/>
            <person name="Thompson D.A."/>
            <person name="Haas B.J."/>
            <person name="Habib N."/>
            <person name="Wapinski I."/>
            <person name="Roy S."/>
            <person name="Lin M.F."/>
            <person name="Heiman D.I."/>
            <person name="Young S.K."/>
            <person name="Furuya K."/>
            <person name="Guo Y."/>
            <person name="Pidoux A."/>
            <person name="Chen H.M."/>
            <person name="Robbertse B."/>
            <person name="Goldberg J.M."/>
            <person name="Aoki K."/>
            <person name="Bayne E.H."/>
            <person name="Berlin A.M."/>
            <person name="Desjardins C.A."/>
            <person name="Dobbs E."/>
            <person name="Dukaj L."/>
            <person name="Fan L."/>
            <person name="FitzGerald M.G."/>
            <person name="French C."/>
            <person name="Gujja S."/>
            <person name="Hansen K."/>
            <person name="Keifenheim D."/>
            <person name="Levin J.Z."/>
            <person name="Mosher R.A."/>
            <person name="Mueller C.A."/>
            <person name="Pfiffner J."/>
            <person name="Priest M."/>
            <person name="Russ C."/>
            <person name="Smialowska A."/>
            <person name="Swoboda P."/>
            <person name="Sykes S.M."/>
            <person name="Vaughn M."/>
            <person name="Vengrova S."/>
            <person name="Yoder R."/>
            <person name="Zeng Q."/>
            <person name="Allshire R."/>
            <person name="Baulcombe D."/>
            <person name="Birren B.W."/>
            <person name="Brown W."/>
            <person name="Ekwall K."/>
            <person name="Kellis M."/>
            <person name="Leatherwood J."/>
            <person name="Levin H."/>
            <person name="Margalit H."/>
            <person name="Martienssen R."/>
            <person name="Nieduszynski C.A."/>
            <person name="Spatafora J.W."/>
            <person name="Friedman N."/>
            <person name="Dalgaard J.Z."/>
            <person name="Baumann P."/>
            <person name="Niki H."/>
            <person name="Regev A."/>
            <person name="Nusbaum C."/>
        </authorList>
    </citation>
    <scope>NUCLEOTIDE SEQUENCE [LARGE SCALE GENOMIC DNA]</scope>
    <source>
        <strain evidence="11">yFS275 / FY16936</strain>
    </source>
</reference>
<dbReference type="InterPro" id="IPR019035">
    <property type="entry name" value="Mediator_Med12"/>
</dbReference>
<dbReference type="PANTHER" id="PTHR46567">
    <property type="entry name" value="MEDIATOR OF RNA POLYMERASE II TRANSCRIPTION SUBUNIT 12"/>
    <property type="match status" value="1"/>
</dbReference>
<protein>
    <recommendedName>
        <fullName evidence="3">Mediator of RNA polymerase II transcription subunit 12</fullName>
    </recommendedName>
    <alternativeName>
        <fullName evidence="7">Mediator complex subunit 12</fullName>
    </alternativeName>
</protein>
<evidence type="ECO:0000256" key="2">
    <source>
        <dbReference type="ARBA" id="ARBA00010289"/>
    </source>
</evidence>
<evidence type="ECO:0000256" key="6">
    <source>
        <dbReference type="ARBA" id="ARBA00023242"/>
    </source>
</evidence>
<evidence type="ECO:0000256" key="1">
    <source>
        <dbReference type="ARBA" id="ARBA00004123"/>
    </source>
</evidence>
<dbReference type="Pfam" id="PF09497">
    <property type="entry name" value="Med12"/>
    <property type="match status" value="1"/>
</dbReference>
<evidence type="ECO:0000256" key="4">
    <source>
        <dbReference type="ARBA" id="ARBA00023015"/>
    </source>
</evidence>
<keyword evidence="5" id="KW-0804">Transcription</keyword>
<dbReference type="HOGENOM" id="CLU_278636_0_0_1"/>
<keyword evidence="4" id="KW-0805">Transcription regulation</keyword>
<feature type="domain" description="Mediator complex subunit Med12" evidence="8">
    <location>
        <begin position="110"/>
        <end position="173"/>
    </location>
</feature>
<dbReference type="GO" id="GO:0003712">
    <property type="term" value="F:transcription coregulator activity"/>
    <property type="evidence" value="ECO:0007669"/>
    <property type="project" value="InterPro"/>
</dbReference>
<dbReference type="eggNOG" id="KOG4522">
    <property type="taxonomic scope" value="Eukaryota"/>
</dbReference>
<evidence type="ECO:0000256" key="3">
    <source>
        <dbReference type="ARBA" id="ARBA00019622"/>
    </source>
</evidence>
<gene>
    <name evidence="10" type="primary">srb8</name>
    <name evidence="9" type="ORF">SJAG_00156</name>
</gene>
<sequence>MHQSFSNSSIGRNDATFHSNGVSVVESHNAATSSMDVCYYKHEFDAGAFESRKVQQGHFYVAEVADEHTSSSKDIREKITSTQALGNVKQFLAPLLHEKYAEEPNFEYSDFKPPPRVTLQESKRASWFQDLANHLVPLSNLAKRIPHGIWGKDILRSCMSYFVPINRAAWFIKCVGVNEARAFLRKNPNNTVDDWYANWTASVCALLSEIVSSMVDMKQRSLQAKQFSYVLQIITYLIQNDLLNETHMLQHVLRFLYESNASSLPKAILVLEFFWCRIMDKPQIAQIGVILILDFLKILKSSFYGLPAELKSSFDQRLNLLLFRLAYKRPNCYFMPDQWKTIELQLKYAWRRFPGSANVYAVIHERNSRSHRLINPLNKRFRFLEILNSLNPTSDWKLVTSDLLKLLPTDETLHLIIKWCVGINHMYLVEKPYYTAMLFRYADLNIQTLQENILHFLFNFDFSHPNEVTALAVLLDELHQLHLFSFSTYIKLLAAKGYLRDSMRNTEVVNKHCQFLMQYPVHNLRRSIRTAVHNILIRNGVKIHWEAVDQYIQQFRKNPKTFHFADDELYSIVSLTLSRLLELIGDSTMQAYFLFILCWRYSALRVIDRAVPIMRNNGIMRLSLLILLVKGLTLTPILRKFIIEMSTKDEILSEAEKAVLIQLDSLYKLDLNVNYTFVIPLFVVQQNYMYERVQNEPSCLKKFMLRPNIQAEELVEYLTDTLEHTIKDEEIIFTNTCLQCLKVMSNASLISQKIHNLVRKWLFTNPCEDMRLNKLLHIARARLISIEELSILLNELLTADTVGEVGKELCFKIFSYRLSRTDDGSKEWYSYSEILQLVRCSIDMQNIIRKAISGFSHNRMFMLNTLALLYTLDFETSVSLFSSKEELRDIVCTFIPQLCTIDIRESFRLALEKCDLFYTTLYSLWLYTLDERQLSRLSFDFLFDSLAATFPRYRPELWQNMCLGLSFCKDLFQEVILRTLSTFKALPQEFLSDVCSISAWILKHNPDKHFLNQLSQMFPSRMKLVYSWCKTVGNDETKQLELQSWVMLFIHLLLHFHSYLKQPNLIHQLNTFAQIPFIFDNPHIIDILTDAKTFLLQSEKMNDKAEQAKSLAPWEDIEGLTLQGKTPYTLQQFDPKRTTSQLFFWTLKNSSEH</sequence>
<dbReference type="JaponicusDB" id="SJAG_00156">
    <property type="gene designation" value="srb8"/>
</dbReference>
<evidence type="ECO:0000313" key="10">
    <source>
        <dbReference type="JaponicusDB" id="SJAG_00156"/>
    </source>
</evidence>
<dbReference type="STRING" id="402676.B6JXL4"/>
<dbReference type="PANTHER" id="PTHR46567:SF1">
    <property type="entry name" value="MEDIATOR OF RNA POLYMERASE II TRANSCRIPTION SUBUNIT 12"/>
    <property type="match status" value="1"/>
</dbReference>
<dbReference type="OrthoDB" id="20828at2759"/>
<evidence type="ECO:0000313" key="9">
    <source>
        <dbReference type="EMBL" id="EEB05158.1"/>
    </source>
</evidence>
<dbReference type="SMART" id="SM01281">
    <property type="entry name" value="Med12"/>
    <property type="match status" value="1"/>
</dbReference>
<dbReference type="GeneID" id="7049719"/>
<dbReference type="AlphaFoldDB" id="B6JXL4"/>
<dbReference type="RefSeq" id="XP_002171451.1">
    <property type="nucleotide sequence ID" value="XM_002171415.2"/>
</dbReference>
<comment type="subcellular location">
    <subcellularLocation>
        <location evidence="1">Nucleus</location>
    </subcellularLocation>
</comment>
<comment type="similarity">
    <text evidence="2">Belongs to the Mediator complex subunit 12 family.</text>
</comment>
<dbReference type="VEuPathDB" id="FungiDB:SJAG_00156"/>
<accession>B6JXL4</accession>
<dbReference type="Proteomes" id="UP000001744">
    <property type="component" value="Unassembled WGS sequence"/>
</dbReference>
<organism evidence="9 11">
    <name type="scientific">Schizosaccharomyces japonicus (strain yFS275 / FY16936)</name>
    <name type="common">Fission yeast</name>
    <dbReference type="NCBI Taxonomy" id="402676"/>
    <lineage>
        <taxon>Eukaryota</taxon>
        <taxon>Fungi</taxon>
        <taxon>Dikarya</taxon>
        <taxon>Ascomycota</taxon>
        <taxon>Taphrinomycotina</taxon>
        <taxon>Schizosaccharomycetes</taxon>
        <taxon>Schizosaccharomycetales</taxon>
        <taxon>Schizosaccharomycetaceae</taxon>
        <taxon>Schizosaccharomyces</taxon>
    </lineage>
</organism>
<proteinExistence type="inferred from homology"/>
<keyword evidence="11" id="KW-1185">Reference proteome</keyword>
<dbReference type="GO" id="GO:0006357">
    <property type="term" value="P:regulation of transcription by RNA polymerase II"/>
    <property type="evidence" value="ECO:0007669"/>
    <property type="project" value="InterPro"/>
</dbReference>
<evidence type="ECO:0000313" key="11">
    <source>
        <dbReference type="Proteomes" id="UP000001744"/>
    </source>
</evidence>
<evidence type="ECO:0000256" key="7">
    <source>
        <dbReference type="ARBA" id="ARBA00032010"/>
    </source>
</evidence>
<keyword evidence="6" id="KW-0539">Nucleus</keyword>
<dbReference type="OMA" id="WFIRCAG"/>
<dbReference type="EMBL" id="KE651166">
    <property type="protein sequence ID" value="EEB05158.1"/>
    <property type="molecule type" value="Genomic_DNA"/>
</dbReference>